<dbReference type="EMBL" id="BART01021946">
    <property type="protein sequence ID" value="GAH04917.1"/>
    <property type="molecule type" value="Genomic_DNA"/>
</dbReference>
<reference evidence="1" key="1">
    <citation type="journal article" date="2014" name="Front. Microbiol.">
        <title>High frequency of phylogenetically diverse reductive dehalogenase-homologous genes in deep subseafloor sedimentary metagenomes.</title>
        <authorList>
            <person name="Kawai M."/>
            <person name="Futagami T."/>
            <person name="Toyoda A."/>
            <person name="Takaki Y."/>
            <person name="Nishi S."/>
            <person name="Hori S."/>
            <person name="Arai W."/>
            <person name="Tsubouchi T."/>
            <person name="Morono Y."/>
            <person name="Uchiyama I."/>
            <person name="Ito T."/>
            <person name="Fujiyama A."/>
            <person name="Inagaki F."/>
            <person name="Takami H."/>
        </authorList>
    </citation>
    <scope>NUCLEOTIDE SEQUENCE</scope>
    <source>
        <strain evidence="1">Expedition CK06-06</strain>
    </source>
</reference>
<dbReference type="AlphaFoldDB" id="X1CBL5"/>
<accession>X1CBL5</accession>
<name>X1CBL5_9ZZZZ</name>
<organism evidence="1">
    <name type="scientific">marine sediment metagenome</name>
    <dbReference type="NCBI Taxonomy" id="412755"/>
    <lineage>
        <taxon>unclassified sequences</taxon>
        <taxon>metagenomes</taxon>
        <taxon>ecological metagenomes</taxon>
    </lineage>
</organism>
<sequence length="94" mass="11052">DIKKPDNPILQSIVEQVKEDISNSLTQIEGVTIEMVTEMMEKYVYPFIGIQMIQCPSCKHLQVDVIINSRTKIRDDLWISYETNRFVRKFMGDR</sequence>
<protein>
    <submittedName>
        <fullName evidence="1">Uncharacterized protein</fullName>
    </submittedName>
</protein>
<comment type="caution">
    <text evidence="1">The sequence shown here is derived from an EMBL/GenBank/DDBJ whole genome shotgun (WGS) entry which is preliminary data.</text>
</comment>
<feature type="non-terminal residue" evidence="1">
    <location>
        <position position="1"/>
    </location>
</feature>
<gene>
    <name evidence="1" type="ORF">S01H4_40323</name>
</gene>
<proteinExistence type="predicted"/>
<evidence type="ECO:0000313" key="1">
    <source>
        <dbReference type="EMBL" id="GAH04917.1"/>
    </source>
</evidence>